<dbReference type="Proteomes" id="UP000593562">
    <property type="component" value="Unassembled WGS sequence"/>
</dbReference>
<feature type="compositionally biased region" description="Basic and acidic residues" evidence="1">
    <location>
        <begin position="58"/>
        <end position="82"/>
    </location>
</feature>
<gene>
    <name evidence="2" type="ORF">HS088_TW09G00327</name>
</gene>
<dbReference type="PANTHER" id="PTHR34835">
    <property type="entry name" value="OS07G0283600 PROTEIN-RELATED"/>
    <property type="match status" value="1"/>
</dbReference>
<evidence type="ECO:0000313" key="3">
    <source>
        <dbReference type="Proteomes" id="UP000593562"/>
    </source>
</evidence>
<organism evidence="2 3">
    <name type="scientific">Tripterygium wilfordii</name>
    <name type="common">Thunder God vine</name>
    <dbReference type="NCBI Taxonomy" id="458696"/>
    <lineage>
        <taxon>Eukaryota</taxon>
        <taxon>Viridiplantae</taxon>
        <taxon>Streptophyta</taxon>
        <taxon>Embryophyta</taxon>
        <taxon>Tracheophyta</taxon>
        <taxon>Spermatophyta</taxon>
        <taxon>Magnoliopsida</taxon>
        <taxon>eudicotyledons</taxon>
        <taxon>Gunneridae</taxon>
        <taxon>Pentapetalae</taxon>
        <taxon>rosids</taxon>
        <taxon>fabids</taxon>
        <taxon>Celastrales</taxon>
        <taxon>Celastraceae</taxon>
        <taxon>Tripterygium</taxon>
    </lineage>
</organism>
<feature type="compositionally biased region" description="Basic and acidic residues" evidence="1">
    <location>
        <begin position="11"/>
        <end position="21"/>
    </location>
</feature>
<protein>
    <recommendedName>
        <fullName evidence="4">Aminotransferase-like plant mobile domain-containing protein</fullName>
    </recommendedName>
</protein>
<name>A0A7J7D7I0_TRIWF</name>
<dbReference type="EMBL" id="JAAARO010000009">
    <property type="protein sequence ID" value="KAF5742283.1"/>
    <property type="molecule type" value="Genomic_DNA"/>
</dbReference>
<dbReference type="AlphaFoldDB" id="A0A7J7D7I0"/>
<evidence type="ECO:0008006" key="4">
    <source>
        <dbReference type="Google" id="ProtNLM"/>
    </source>
</evidence>
<feature type="compositionally biased region" description="Basic residues" evidence="1">
    <location>
        <begin position="47"/>
        <end position="57"/>
    </location>
</feature>
<feature type="compositionally biased region" description="Acidic residues" evidence="1">
    <location>
        <begin position="22"/>
        <end position="43"/>
    </location>
</feature>
<feature type="region of interest" description="Disordered" evidence="1">
    <location>
        <begin position="1"/>
        <end position="90"/>
    </location>
</feature>
<sequence>MVKTRSSGVIKADESAVREHEVEGEEGFDDEEEVEEGFDDEEEVALKARKKKGKAVAHHGDVEEPSEKKSCKRKSEAKEDNGKKKRLRPKYPNMRCAPMRLYDTMVKIKKDDAKRKDIEDIGLGCLIEMNGFVIHRGLVNALFGRFDPKNMVLRVHGLELNVSAKDVEHVLGLKDRGLDIKKLCSLDAQSDLQQCRADLGFERTGEIFAGYLEERITSLPAGLKHKAAFLLYALLVFLRPETGMKVSDLMIRFLPHIGRLKKFNWASYVLDGIVEWAEKVAEKPRGYIGGCGLFLMVRKYDIFHIMS</sequence>
<accession>A0A7J7D7I0</accession>
<reference evidence="2 3" key="1">
    <citation type="journal article" date="2020" name="Nat. Commun.">
        <title>Genome of Tripterygium wilfordii and identification of cytochrome P450 involved in triptolide biosynthesis.</title>
        <authorList>
            <person name="Tu L."/>
            <person name="Su P."/>
            <person name="Zhang Z."/>
            <person name="Gao L."/>
            <person name="Wang J."/>
            <person name="Hu T."/>
            <person name="Zhou J."/>
            <person name="Zhang Y."/>
            <person name="Zhao Y."/>
            <person name="Liu Y."/>
            <person name="Song Y."/>
            <person name="Tong Y."/>
            <person name="Lu Y."/>
            <person name="Yang J."/>
            <person name="Xu C."/>
            <person name="Jia M."/>
            <person name="Peters R.J."/>
            <person name="Huang L."/>
            <person name="Gao W."/>
        </authorList>
    </citation>
    <scope>NUCLEOTIDE SEQUENCE [LARGE SCALE GENOMIC DNA]</scope>
    <source>
        <strain evidence="3">cv. XIE 37</strain>
        <tissue evidence="2">Leaf</tissue>
    </source>
</reference>
<dbReference type="InParanoid" id="A0A7J7D7I0"/>
<keyword evidence="3" id="KW-1185">Reference proteome</keyword>
<proteinExistence type="predicted"/>
<evidence type="ECO:0000313" key="2">
    <source>
        <dbReference type="EMBL" id="KAF5742283.1"/>
    </source>
</evidence>
<comment type="caution">
    <text evidence="2">The sequence shown here is derived from an EMBL/GenBank/DDBJ whole genome shotgun (WGS) entry which is preliminary data.</text>
</comment>
<evidence type="ECO:0000256" key="1">
    <source>
        <dbReference type="SAM" id="MobiDB-lite"/>
    </source>
</evidence>